<dbReference type="InterPro" id="IPR027417">
    <property type="entry name" value="P-loop_NTPase"/>
</dbReference>
<feature type="transmembrane region" description="Helical" evidence="18">
    <location>
        <begin position="45"/>
        <end position="64"/>
    </location>
</feature>
<sequence>MSPIAPTKSHDNEVGRISYEISRNSSAATEEINLRQAWFILKHRLRLVIAVTFGVTAAVGVWTFQQTPTYEGKFQLLVGDPIIQQNNTVNQAILEELGVREVDYATQIAVLQSSSILNPIIERIQQQYPNVTYESLAGGQRPLLSISQLKETKILEVAYLSTDRSQIEYVLNELAKAYLRYSLDERKIQINQGIKFVDDQLPRLRQRVNARQGQLQRFRQQYNLLDPEQRAKELSDLEFKLQSLYIDLQVQMREALSLNTLLKSQLGLSPDNAIASSYLSESPRYQNLLNQYQEVEIEIAKESARYADDSPVIKTLKDKRDRLLPLLRQEAQSVLGARFDPKLKNSDLSSPSTLRLGLNQQYIQANNQVQVLQQKKEAIEKQLKDVGKQIKMMPAIARQYMDLQREMNVATDSLNRFLEAQAKLQIDAAQQTVPWQLISETAIGDHPVWPKPVRNLSLGLIAGFLSGIAAAFLLERLDPVFHSVEEIKENTQLPILGMIPWQKDLQIVEKVVGINLSPMTNNTTPSPKKTATNRSLRSGYRSSGFLEAFRSLNTSIWLLGADHPIRSLVISSATPSDGKSTVCLHLAQAAAAMGQKILLVDADLRRPRLHQYFGLLNTQGLSNVIATGLSPEEAIQRVPQWDNLSVLTSGDIPPDPIRLLTSRRMQELMESWEQSNAYDLIIYDTPPMLNFADARILGAATAGLVLTLKLGKTDRSAFRHVIDDLKMAQVPILGLVANSISRNDYGASNYYNHYRFG</sequence>
<evidence type="ECO:0000256" key="3">
    <source>
        <dbReference type="ARBA" id="ARBA00007316"/>
    </source>
</evidence>
<dbReference type="InterPro" id="IPR050445">
    <property type="entry name" value="Bact_polysacc_biosynth/exp"/>
</dbReference>
<evidence type="ECO:0000259" key="20">
    <source>
        <dbReference type="Pfam" id="PF13614"/>
    </source>
</evidence>
<dbReference type="PANTHER" id="PTHR32309">
    <property type="entry name" value="TYROSINE-PROTEIN KINASE"/>
    <property type="match status" value="1"/>
</dbReference>
<dbReference type="EMBL" id="CP073041">
    <property type="protein sequence ID" value="UXE62131.1"/>
    <property type="molecule type" value="Genomic_DNA"/>
</dbReference>
<keyword evidence="8 22" id="KW-0808">Transferase</keyword>
<dbReference type="Pfam" id="PF02706">
    <property type="entry name" value="Wzz"/>
    <property type="match status" value="1"/>
</dbReference>
<dbReference type="InterPro" id="IPR005702">
    <property type="entry name" value="Wzc-like_C"/>
</dbReference>
<proteinExistence type="inferred from homology"/>
<keyword evidence="10" id="KW-0547">Nucleotide-binding</keyword>
<keyword evidence="14 18" id="KW-0472">Membrane</keyword>
<evidence type="ECO:0000256" key="4">
    <source>
        <dbReference type="ARBA" id="ARBA00008883"/>
    </source>
</evidence>
<evidence type="ECO:0000256" key="9">
    <source>
        <dbReference type="ARBA" id="ARBA00022692"/>
    </source>
</evidence>
<evidence type="ECO:0000256" key="11">
    <source>
        <dbReference type="ARBA" id="ARBA00022777"/>
    </source>
</evidence>
<dbReference type="Pfam" id="PF13807">
    <property type="entry name" value="GNVR"/>
    <property type="match status" value="1"/>
</dbReference>
<accession>A0A977KY82</accession>
<comment type="similarity">
    <text evidence="2">Belongs to the CpsC/CapA family.</text>
</comment>
<keyword evidence="11" id="KW-0418">Kinase</keyword>
<evidence type="ECO:0000259" key="19">
    <source>
        <dbReference type="Pfam" id="PF02706"/>
    </source>
</evidence>
<dbReference type="AlphaFoldDB" id="A0A977KY82"/>
<dbReference type="NCBIfam" id="TIGR01007">
    <property type="entry name" value="eps_fam"/>
    <property type="match status" value="1"/>
</dbReference>
<evidence type="ECO:0000259" key="21">
    <source>
        <dbReference type="Pfam" id="PF13807"/>
    </source>
</evidence>
<keyword evidence="17" id="KW-0175">Coiled coil</keyword>
<dbReference type="Pfam" id="PF13614">
    <property type="entry name" value="AAA_31"/>
    <property type="match status" value="1"/>
</dbReference>
<feature type="domain" description="Polysaccharide chain length determinant N-terminal" evidence="19">
    <location>
        <begin position="30"/>
        <end position="121"/>
    </location>
</feature>
<keyword evidence="9 18" id="KW-0812">Transmembrane</keyword>
<dbReference type="InterPro" id="IPR032807">
    <property type="entry name" value="GNVR"/>
</dbReference>
<evidence type="ECO:0000256" key="1">
    <source>
        <dbReference type="ARBA" id="ARBA00004429"/>
    </source>
</evidence>
<evidence type="ECO:0000256" key="8">
    <source>
        <dbReference type="ARBA" id="ARBA00022679"/>
    </source>
</evidence>
<comment type="similarity">
    <text evidence="3">Belongs to the CpsD/CapB family.</text>
</comment>
<evidence type="ECO:0000256" key="10">
    <source>
        <dbReference type="ARBA" id="ARBA00022741"/>
    </source>
</evidence>
<evidence type="ECO:0000256" key="18">
    <source>
        <dbReference type="SAM" id="Phobius"/>
    </source>
</evidence>
<evidence type="ECO:0000256" key="2">
    <source>
        <dbReference type="ARBA" id="ARBA00006683"/>
    </source>
</evidence>
<dbReference type="GO" id="GO:0005524">
    <property type="term" value="F:ATP binding"/>
    <property type="evidence" value="ECO:0007669"/>
    <property type="project" value="UniProtKB-KW"/>
</dbReference>
<feature type="domain" description="AAA" evidence="20">
    <location>
        <begin position="578"/>
        <end position="702"/>
    </location>
</feature>
<evidence type="ECO:0000256" key="16">
    <source>
        <dbReference type="ARBA" id="ARBA00051245"/>
    </source>
</evidence>
<reference evidence="22" key="1">
    <citation type="submission" date="2021-04" db="EMBL/GenBank/DDBJ databases">
        <title>Genome sequence of Woronichinia naegeliana from Washington state freshwater lake bloom.</title>
        <authorList>
            <person name="Dreher T.W."/>
        </authorList>
    </citation>
    <scope>NUCLEOTIDE SEQUENCE</scope>
    <source>
        <strain evidence="22">WA131</strain>
    </source>
</reference>
<feature type="coiled-coil region" evidence="17">
    <location>
        <begin position="355"/>
        <end position="389"/>
    </location>
</feature>
<evidence type="ECO:0000256" key="5">
    <source>
        <dbReference type="ARBA" id="ARBA00011903"/>
    </source>
</evidence>
<keyword evidence="7" id="KW-0997">Cell inner membrane</keyword>
<dbReference type="Proteomes" id="UP001065613">
    <property type="component" value="Chromosome"/>
</dbReference>
<name>A0A977KY82_9CYAN</name>
<dbReference type="SUPFAM" id="SSF52540">
    <property type="entry name" value="P-loop containing nucleoside triphosphate hydrolases"/>
    <property type="match status" value="1"/>
</dbReference>
<keyword evidence="6" id="KW-1003">Cell membrane</keyword>
<feature type="domain" description="Tyrosine-protein kinase G-rich" evidence="21">
    <location>
        <begin position="398"/>
        <end position="473"/>
    </location>
</feature>
<evidence type="ECO:0000256" key="7">
    <source>
        <dbReference type="ARBA" id="ARBA00022519"/>
    </source>
</evidence>
<evidence type="ECO:0000256" key="6">
    <source>
        <dbReference type="ARBA" id="ARBA00022475"/>
    </source>
</evidence>
<comment type="similarity">
    <text evidence="4">Belongs to the etk/wzc family.</text>
</comment>
<gene>
    <name evidence="22" type="ORF">KA717_04550</name>
</gene>
<evidence type="ECO:0000256" key="13">
    <source>
        <dbReference type="ARBA" id="ARBA00022989"/>
    </source>
</evidence>
<dbReference type="PANTHER" id="PTHR32309:SF13">
    <property type="entry name" value="FERRIC ENTEROBACTIN TRANSPORT PROTEIN FEPE"/>
    <property type="match status" value="1"/>
</dbReference>
<dbReference type="KEGG" id="wna:KA717_04550"/>
<dbReference type="InterPro" id="IPR025669">
    <property type="entry name" value="AAA_dom"/>
</dbReference>
<dbReference type="GO" id="GO:0004715">
    <property type="term" value="F:non-membrane spanning protein tyrosine kinase activity"/>
    <property type="evidence" value="ECO:0007669"/>
    <property type="project" value="UniProtKB-EC"/>
</dbReference>
<organism evidence="22">
    <name type="scientific">Woronichinia naegeliana WA131</name>
    <dbReference type="NCBI Taxonomy" id="2824559"/>
    <lineage>
        <taxon>Bacteria</taxon>
        <taxon>Bacillati</taxon>
        <taxon>Cyanobacteriota</taxon>
        <taxon>Cyanophyceae</taxon>
        <taxon>Synechococcales</taxon>
        <taxon>Coelosphaeriaceae</taxon>
        <taxon>Woronichinia</taxon>
    </lineage>
</organism>
<evidence type="ECO:0000256" key="12">
    <source>
        <dbReference type="ARBA" id="ARBA00022840"/>
    </source>
</evidence>
<dbReference type="InterPro" id="IPR003856">
    <property type="entry name" value="LPS_length_determ_N"/>
</dbReference>
<evidence type="ECO:0000313" key="22">
    <source>
        <dbReference type="EMBL" id="UXE62131.1"/>
    </source>
</evidence>
<dbReference type="Gene3D" id="3.40.50.300">
    <property type="entry name" value="P-loop containing nucleotide triphosphate hydrolases"/>
    <property type="match status" value="1"/>
</dbReference>
<comment type="subcellular location">
    <subcellularLocation>
        <location evidence="1">Cell inner membrane</location>
        <topology evidence="1">Multi-pass membrane protein</topology>
    </subcellularLocation>
</comment>
<dbReference type="CDD" id="cd05387">
    <property type="entry name" value="BY-kinase"/>
    <property type="match status" value="1"/>
</dbReference>
<evidence type="ECO:0000256" key="14">
    <source>
        <dbReference type="ARBA" id="ARBA00023136"/>
    </source>
</evidence>
<dbReference type="GO" id="GO:0005886">
    <property type="term" value="C:plasma membrane"/>
    <property type="evidence" value="ECO:0007669"/>
    <property type="project" value="UniProtKB-SubCell"/>
</dbReference>
<comment type="catalytic activity">
    <reaction evidence="16">
        <text>L-tyrosyl-[protein] + ATP = O-phospho-L-tyrosyl-[protein] + ADP + H(+)</text>
        <dbReference type="Rhea" id="RHEA:10596"/>
        <dbReference type="Rhea" id="RHEA-COMP:10136"/>
        <dbReference type="Rhea" id="RHEA-COMP:20101"/>
        <dbReference type="ChEBI" id="CHEBI:15378"/>
        <dbReference type="ChEBI" id="CHEBI:30616"/>
        <dbReference type="ChEBI" id="CHEBI:46858"/>
        <dbReference type="ChEBI" id="CHEBI:61978"/>
        <dbReference type="ChEBI" id="CHEBI:456216"/>
        <dbReference type="EC" id="2.7.10.2"/>
    </reaction>
</comment>
<dbReference type="EC" id="2.7.10.2" evidence="5"/>
<evidence type="ECO:0000256" key="15">
    <source>
        <dbReference type="ARBA" id="ARBA00023137"/>
    </source>
</evidence>
<keyword evidence="15" id="KW-0829">Tyrosine-protein kinase</keyword>
<keyword evidence="12" id="KW-0067">ATP-binding</keyword>
<protein>
    <recommendedName>
        <fullName evidence="5">non-specific protein-tyrosine kinase</fullName>
        <ecNumber evidence="5">2.7.10.2</ecNumber>
    </recommendedName>
</protein>
<evidence type="ECO:0000256" key="17">
    <source>
        <dbReference type="SAM" id="Coils"/>
    </source>
</evidence>
<keyword evidence="13 18" id="KW-1133">Transmembrane helix</keyword>